<comment type="catalytic activity">
    <reaction evidence="5">
        <text>glucuronate acceptor + UDP-alpha-D-glucuronate = acceptor beta-D-glucuronoside + UDP + H(+)</text>
        <dbReference type="Rhea" id="RHEA:21032"/>
        <dbReference type="ChEBI" id="CHEBI:15378"/>
        <dbReference type="ChEBI" id="CHEBI:58052"/>
        <dbReference type="ChEBI" id="CHEBI:58223"/>
        <dbReference type="ChEBI" id="CHEBI:132367"/>
        <dbReference type="ChEBI" id="CHEBI:132368"/>
        <dbReference type="EC" id="2.4.1.17"/>
    </reaction>
</comment>
<evidence type="ECO:0000256" key="4">
    <source>
        <dbReference type="RuleBase" id="RU003718"/>
    </source>
</evidence>
<keyword evidence="5" id="KW-1133">Transmembrane helix</keyword>
<comment type="similarity">
    <text evidence="1 4">Belongs to the UDP-glycosyltransferase family.</text>
</comment>
<protein>
    <recommendedName>
        <fullName evidence="5">UDP-glucuronosyltransferase</fullName>
        <ecNumber evidence="5">2.4.1.17</ecNumber>
    </recommendedName>
</protein>
<evidence type="ECO:0000313" key="6">
    <source>
        <dbReference type="EMBL" id="CAH0101506.1"/>
    </source>
</evidence>
<feature type="chain" id="PRO_5035342482" description="UDP-glucuronosyltransferase" evidence="5">
    <location>
        <begin position="22"/>
        <end position="525"/>
    </location>
</feature>
<dbReference type="FunFam" id="3.40.50.2000:FF:000050">
    <property type="entry name" value="UDP-glucuronosyltransferase"/>
    <property type="match status" value="1"/>
</dbReference>
<dbReference type="EMBL" id="CAKKLH010000057">
    <property type="protein sequence ID" value="CAH0101506.1"/>
    <property type="molecule type" value="Genomic_DNA"/>
</dbReference>
<dbReference type="PANTHER" id="PTHR48043:SF145">
    <property type="entry name" value="FI06409P-RELATED"/>
    <property type="match status" value="1"/>
</dbReference>
<keyword evidence="5" id="KW-0732">Signal</keyword>
<keyword evidence="2 4" id="KW-0328">Glycosyltransferase</keyword>
<dbReference type="Gene3D" id="3.40.50.2000">
    <property type="entry name" value="Glycogen Phosphorylase B"/>
    <property type="match status" value="2"/>
</dbReference>
<keyword evidence="7" id="KW-1185">Reference proteome</keyword>
<comment type="subcellular location">
    <subcellularLocation>
        <location evidence="5">Membrane</location>
        <topology evidence="5">Single-pass membrane protein</topology>
    </subcellularLocation>
</comment>
<dbReference type="InterPro" id="IPR050271">
    <property type="entry name" value="UDP-glycosyltransferase"/>
</dbReference>
<proteinExistence type="inferred from homology"/>
<dbReference type="CDD" id="cd03784">
    <property type="entry name" value="GT1_Gtf-like"/>
    <property type="match status" value="1"/>
</dbReference>
<keyword evidence="5" id="KW-0472">Membrane</keyword>
<dbReference type="GO" id="GO:0015020">
    <property type="term" value="F:glucuronosyltransferase activity"/>
    <property type="evidence" value="ECO:0007669"/>
    <property type="project" value="UniProtKB-EC"/>
</dbReference>
<accession>A0A8J2RG83</accession>
<organism evidence="6 7">
    <name type="scientific">Daphnia galeata</name>
    <dbReference type="NCBI Taxonomy" id="27404"/>
    <lineage>
        <taxon>Eukaryota</taxon>
        <taxon>Metazoa</taxon>
        <taxon>Ecdysozoa</taxon>
        <taxon>Arthropoda</taxon>
        <taxon>Crustacea</taxon>
        <taxon>Branchiopoda</taxon>
        <taxon>Diplostraca</taxon>
        <taxon>Cladocera</taxon>
        <taxon>Anomopoda</taxon>
        <taxon>Daphniidae</taxon>
        <taxon>Daphnia</taxon>
    </lineage>
</organism>
<evidence type="ECO:0000256" key="5">
    <source>
        <dbReference type="RuleBase" id="RU362059"/>
    </source>
</evidence>
<dbReference type="Pfam" id="PF00201">
    <property type="entry name" value="UDPGT"/>
    <property type="match status" value="1"/>
</dbReference>
<keyword evidence="5" id="KW-0812">Transmembrane</keyword>
<reference evidence="6" key="1">
    <citation type="submission" date="2021-11" db="EMBL/GenBank/DDBJ databases">
        <authorList>
            <person name="Schell T."/>
        </authorList>
    </citation>
    <scope>NUCLEOTIDE SEQUENCE</scope>
    <source>
        <strain evidence="6">M5</strain>
    </source>
</reference>
<dbReference type="SUPFAM" id="SSF53756">
    <property type="entry name" value="UDP-Glycosyltransferase/glycogen phosphorylase"/>
    <property type="match status" value="1"/>
</dbReference>
<dbReference type="AlphaFoldDB" id="A0A8J2RG83"/>
<evidence type="ECO:0000256" key="2">
    <source>
        <dbReference type="ARBA" id="ARBA00022676"/>
    </source>
</evidence>
<name>A0A8J2RG83_9CRUS</name>
<feature type="transmembrane region" description="Helical" evidence="5">
    <location>
        <begin position="491"/>
        <end position="514"/>
    </location>
</feature>
<evidence type="ECO:0000256" key="1">
    <source>
        <dbReference type="ARBA" id="ARBA00009995"/>
    </source>
</evidence>
<gene>
    <name evidence="6" type="ORF">DGAL_LOCUS3838</name>
</gene>
<dbReference type="PANTHER" id="PTHR48043">
    <property type="entry name" value="EG:EG0003.4 PROTEIN-RELATED"/>
    <property type="match status" value="1"/>
</dbReference>
<dbReference type="Proteomes" id="UP000789390">
    <property type="component" value="Unassembled WGS sequence"/>
</dbReference>
<dbReference type="InterPro" id="IPR002213">
    <property type="entry name" value="UDP_glucos_trans"/>
</dbReference>
<dbReference type="PROSITE" id="PS00375">
    <property type="entry name" value="UDPGT"/>
    <property type="match status" value="1"/>
</dbReference>
<evidence type="ECO:0000313" key="7">
    <source>
        <dbReference type="Proteomes" id="UP000789390"/>
    </source>
</evidence>
<keyword evidence="3 4" id="KW-0808">Transferase</keyword>
<feature type="signal peptide" evidence="5">
    <location>
        <begin position="1"/>
        <end position="21"/>
    </location>
</feature>
<dbReference type="EC" id="2.4.1.17" evidence="5"/>
<dbReference type="GO" id="GO:0016020">
    <property type="term" value="C:membrane"/>
    <property type="evidence" value="ECO:0007669"/>
    <property type="project" value="UniProtKB-SubCell"/>
</dbReference>
<sequence>MHFQLTCVITFLLHLVVFSQCARILMLSPMGTRSHIYSFMPIMEVLAERGHQVTVVTAHEPKTETPSIRKIVISEIVEHLEAGWQSFEREGPITAFLHFFEESSTLATIGYQYLMRNKEIQNIINNKDVDLVIVDAIMNEFTFPLIDHLGVPFIFHSASTGPPWSLAAFDVPSAYATVPSLASEFKSDMTFLERMLNMVFDEIFLIVRKRIVLRRLDDLVRPDFPNARPIEKIERSAQLCLASYHSATAWPRTLPPTFIPIGALHVRPAKPLPNDLQNFADGAEHGFIVFTLGSNALVSSMPESVKEIFIRVFARIPQRVFWKWETGTSDSTEISTNVKMVDWLPQQDLLGHKNARLFISHGGLLGTQETIYHGVPILGLPLGRDQRRLKSFITEYNFNNLAKAEEENFGIKLEWSELTETLLFNTIEKILQNPGYLGNASRLSQLMRDELAPPKEVAAYWVEHVLKHGGTKHLQSKAKDMPFYKLYMLDVWLFLMLILMFILLIFYKFFAYMIEMFTSKKMKTE</sequence>
<comment type="caution">
    <text evidence="6">The sequence shown here is derived from an EMBL/GenBank/DDBJ whole genome shotgun (WGS) entry which is preliminary data.</text>
</comment>
<dbReference type="InterPro" id="IPR035595">
    <property type="entry name" value="UDP_glycos_trans_CS"/>
</dbReference>
<dbReference type="OrthoDB" id="5835829at2759"/>
<evidence type="ECO:0000256" key="3">
    <source>
        <dbReference type="ARBA" id="ARBA00022679"/>
    </source>
</evidence>